<keyword evidence="4" id="KW-1185">Reference proteome</keyword>
<organism evidence="3 4">
    <name type="scientific">Kribbella orskensis</name>
    <dbReference type="NCBI Taxonomy" id="2512216"/>
    <lineage>
        <taxon>Bacteria</taxon>
        <taxon>Bacillati</taxon>
        <taxon>Actinomycetota</taxon>
        <taxon>Actinomycetes</taxon>
        <taxon>Propionibacteriales</taxon>
        <taxon>Kribbellaceae</taxon>
        <taxon>Kribbella</taxon>
    </lineage>
</organism>
<evidence type="ECO:0000313" key="4">
    <source>
        <dbReference type="Proteomes" id="UP000295818"/>
    </source>
</evidence>
<reference evidence="3 4" key="1">
    <citation type="journal article" date="2015" name="Stand. Genomic Sci.">
        <title>Genomic Encyclopedia of Bacterial and Archaeal Type Strains, Phase III: the genomes of soil and plant-associated and newly described type strains.</title>
        <authorList>
            <person name="Whitman W.B."/>
            <person name="Woyke T."/>
            <person name="Klenk H.P."/>
            <person name="Zhou Y."/>
            <person name="Lilburn T.G."/>
            <person name="Beck B.J."/>
            <person name="De Vos P."/>
            <person name="Vandamme P."/>
            <person name="Eisen J.A."/>
            <person name="Garrity G."/>
            <person name="Hugenholtz P."/>
            <person name="Kyrpides N.C."/>
        </authorList>
    </citation>
    <scope>NUCLEOTIDE SEQUENCE [LARGE SCALE GENOMIC DNA]</scope>
    <source>
        <strain evidence="3 4">VKM Ac-2538</strain>
    </source>
</reference>
<dbReference type="RefSeq" id="WP_132192521.1">
    <property type="nucleotide sequence ID" value="NZ_SLWM01000015.1"/>
</dbReference>
<accession>A0ABY2BDP3</accession>
<name>A0ABY2BDP3_9ACTN</name>
<evidence type="ECO:0000256" key="1">
    <source>
        <dbReference type="SAM" id="MobiDB-lite"/>
    </source>
</evidence>
<evidence type="ECO:0000313" key="3">
    <source>
        <dbReference type="EMBL" id="TCO17073.1"/>
    </source>
</evidence>
<feature type="region of interest" description="Disordered" evidence="1">
    <location>
        <begin position="151"/>
        <end position="173"/>
    </location>
</feature>
<feature type="compositionally biased region" description="Basic and acidic residues" evidence="1">
    <location>
        <begin position="164"/>
        <end position="173"/>
    </location>
</feature>
<evidence type="ECO:0000256" key="2">
    <source>
        <dbReference type="SAM" id="Phobius"/>
    </source>
</evidence>
<keyword evidence="2" id="KW-0812">Transmembrane</keyword>
<gene>
    <name evidence="3" type="ORF">EV644_11594</name>
</gene>
<dbReference type="EMBL" id="SLWM01000015">
    <property type="protein sequence ID" value="TCO17073.1"/>
    <property type="molecule type" value="Genomic_DNA"/>
</dbReference>
<proteinExistence type="predicted"/>
<dbReference type="Proteomes" id="UP000295818">
    <property type="component" value="Unassembled WGS sequence"/>
</dbReference>
<sequence length="173" mass="18032">MKSGGSVWFVYGVAVLVTFVVGVVAFSVFVLAKVFGGSSPEEPGPVPVVEARQTAAPRVIRTTVAKVLEVRAVAANPEQIVLVVATPAGCAQKLQAAAYAEGPGAVAVRVTQRTYRTGCRWVQQPVLATAKAAIADRTLIVNGSPWTLSATDGTYQPALTPESGNDRRQAAGR</sequence>
<protein>
    <submittedName>
        <fullName evidence="3">Uncharacterized protein</fullName>
    </submittedName>
</protein>
<keyword evidence="2" id="KW-0472">Membrane</keyword>
<comment type="caution">
    <text evidence="3">The sequence shown here is derived from an EMBL/GenBank/DDBJ whole genome shotgun (WGS) entry which is preliminary data.</text>
</comment>
<feature type="transmembrane region" description="Helical" evidence="2">
    <location>
        <begin position="6"/>
        <end position="32"/>
    </location>
</feature>
<keyword evidence="2" id="KW-1133">Transmembrane helix</keyword>